<evidence type="ECO:0000256" key="4">
    <source>
        <dbReference type="ARBA" id="ARBA00022989"/>
    </source>
</evidence>
<keyword evidence="3 6" id="KW-0812">Transmembrane</keyword>
<evidence type="ECO:0000256" key="5">
    <source>
        <dbReference type="ARBA" id="ARBA00023136"/>
    </source>
</evidence>
<evidence type="ECO:0000256" key="2">
    <source>
        <dbReference type="ARBA" id="ARBA00005587"/>
    </source>
</evidence>
<feature type="transmembrane region" description="Helical" evidence="6">
    <location>
        <begin position="149"/>
        <end position="168"/>
    </location>
</feature>
<organism evidence="7 8">
    <name type="scientific">Hyphodiscus hymeniophilus</name>
    <dbReference type="NCBI Taxonomy" id="353542"/>
    <lineage>
        <taxon>Eukaryota</taxon>
        <taxon>Fungi</taxon>
        <taxon>Dikarya</taxon>
        <taxon>Ascomycota</taxon>
        <taxon>Pezizomycotina</taxon>
        <taxon>Leotiomycetes</taxon>
        <taxon>Helotiales</taxon>
        <taxon>Hyphodiscaceae</taxon>
        <taxon>Hyphodiscus</taxon>
    </lineage>
</organism>
<sequence>MSPRNVRIAHNEDNDDYDYDNAITLVPTQAGQPGNLQPHYQRVLMSKRNIANPSPLGLCGFALTTFILSAINMEVMDVTHANLIVGPAFAYGGLVQLCAGMWEMSIGNTFGATSLSSYGGFWIGMAIILTPGGFEIEAAYDSEEFNHAFSLYLFAWFIFTTIILLCTLSSSVAHCSIFFTLDLSLLCLALGRKYPHLDGLSYVPHHNLTYAGGVFGLLSAFAAWYNALAGIAASNKAFGHYPPGTALPVV</sequence>
<feature type="transmembrane region" description="Helical" evidence="6">
    <location>
        <begin position="109"/>
        <end position="129"/>
    </location>
</feature>
<feature type="transmembrane region" description="Helical" evidence="6">
    <location>
        <begin position="211"/>
        <end position="233"/>
    </location>
</feature>
<dbReference type="GO" id="GO:0005886">
    <property type="term" value="C:plasma membrane"/>
    <property type="evidence" value="ECO:0007669"/>
    <property type="project" value="TreeGrafter"/>
</dbReference>
<dbReference type="OrthoDB" id="3648309at2759"/>
<dbReference type="PANTHER" id="PTHR31123:SF1">
    <property type="entry name" value="ACCUMULATION OF DYADS PROTEIN 2-RELATED"/>
    <property type="match status" value="1"/>
</dbReference>
<evidence type="ECO:0000256" key="1">
    <source>
        <dbReference type="ARBA" id="ARBA00004141"/>
    </source>
</evidence>
<keyword evidence="5 6" id="KW-0472">Membrane</keyword>
<gene>
    <name evidence="7" type="ORF">D0Z07_8087</name>
</gene>
<feature type="transmembrane region" description="Helical" evidence="6">
    <location>
        <begin position="50"/>
        <end position="71"/>
    </location>
</feature>
<dbReference type="Proteomes" id="UP000785200">
    <property type="component" value="Unassembled WGS sequence"/>
</dbReference>
<keyword evidence="4 6" id="KW-1133">Transmembrane helix</keyword>
<dbReference type="EMBL" id="VNKQ01000016">
    <property type="protein sequence ID" value="KAG0646115.1"/>
    <property type="molecule type" value="Genomic_DNA"/>
</dbReference>
<dbReference type="GO" id="GO:0015123">
    <property type="term" value="F:acetate transmembrane transporter activity"/>
    <property type="evidence" value="ECO:0007669"/>
    <property type="project" value="TreeGrafter"/>
</dbReference>
<comment type="similarity">
    <text evidence="2">Belongs to the acetate uptake transporter (AceTr) (TC 2.A.96) family.</text>
</comment>
<dbReference type="InterPro" id="IPR051633">
    <property type="entry name" value="AceTr"/>
</dbReference>
<evidence type="ECO:0000256" key="6">
    <source>
        <dbReference type="SAM" id="Phobius"/>
    </source>
</evidence>
<proteinExistence type="inferred from homology"/>
<dbReference type="AlphaFoldDB" id="A0A9P6VE42"/>
<dbReference type="Pfam" id="PF01184">
    <property type="entry name" value="Gpr1_Fun34_YaaH"/>
    <property type="match status" value="1"/>
</dbReference>
<evidence type="ECO:0000313" key="7">
    <source>
        <dbReference type="EMBL" id="KAG0646115.1"/>
    </source>
</evidence>
<reference evidence="7" key="1">
    <citation type="submission" date="2019-07" db="EMBL/GenBank/DDBJ databases">
        <title>Hyphodiscus hymeniophilus genome sequencing and assembly.</title>
        <authorList>
            <person name="Kramer G."/>
            <person name="Nodwell J."/>
        </authorList>
    </citation>
    <scope>NUCLEOTIDE SEQUENCE</scope>
    <source>
        <strain evidence="7">ATCC 34498</strain>
    </source>
</reference>
<keyword evidence="8" id="KW-1185">Reference proteome</keyword>
<comment type="subcellular location">
    <subcellularLocation>
        <location evidence="1">Membrane</location>
        <topology evidence="1">Multi-pass membrane protein</topology>
    </subcellularLocation>
</comment>
<dbReference type="PANTHER" id="PTHR31123">
    <property type="entry name" value="ACCUMULATION OF DYADS PROTEIN 2-RELATED"/>
    <property type="match status" value="1"/>
</dbReference>
<feature type="transmembrane region" description="Helical" evidence="6">
    <location>
        <begin position="83"/>
        <end position="102"/>
    </location>
</feature>
<accession>A0A9P6VE42</accession>
<dbReference type="NCBIfam" id="NF038013">
    <property type="entry name" value="AceTr_1"/>
    <property type="match status" value="1"/>
</dbReference>
<evidence type="ECO:0000256" key="3">
    <source>
        <dbReference type="ARBA" id="ARBA00022692"/>
    </source>
</evidence>
<name>A0A9P6VE42_9HELO</name>
<dbReference type="InterPro" id="IPR000791">
    <property type="entry name" value="Gpr1/Fun34/SatP-like"/>
</dbReference>
<evidence type="ECO:0000313" key="8">
    <source>
        <dbReference type="Proteomes" id="UP000785200"/>
    </source>
</evidence>
<protein>
    <submittedName>
        <fullName evidence="7">Monocarboxylate transporter acpA</fullName>
    </submittedName>
</protein>
<comment type="caution">
    <text evidence="7">The sequence shown here is derived from an EMBL/GenBank/DDBJ whole genome shotgun (WGS) entry which is preliminary data.</text>
</comment>